<proteinExistence type="predicted"/>
<keyword evidence="2" id="KW-1133">Transmembrane helix</keyword>
<keyword evidence="4" id="KW-1185">Reference proteome</keyword>
<keyword evidence="2" id="KW-0812">Transmembrane</keyword>
<feature type="compositionally biased region" description="Low complexity" evidence="1">
    <location>
        <begin position="71"/>
        <end position="80"/>
    </location>
</feature>
<dbReference type="EMBL" id="JAGTJR010000063">
    <property type="protein sequence ID" value="KAH7021831.1"/>
    <property type="molecule type" value="Genomic_DNA"/>
</dbReference>
<comment type="caution">
    <text evidence="3">The sequence shown here is derived from an EMBL/GenBank/DDBJ whole genome shotgun (WGS) entry which is preliminary data.</text>
</comment>
<evidence type="ECO:0000256" key="2">
    <source>
        <dbReference type="SAM" id="Phobius"/>
    </source>
</evidence>
<name>A0ABQ8FSS4_9PEZI</name>
<protein>
    <submittedName>
        <fullName evidence="3">Uncharacterized protein</fullName>
    </submittedName>
</protein>
<dbReference type="Proteomes" id="UP000774617">
    <property type="component" value="Unassembled WGS sequence"/>
</dbReference>
<evidence type="ECO:0000313" key="3">
    <source>
        <dbReference type="EMBL" id="KAH7021831.1"/>
    </source>
</evidence>
<reference evidence="3 4" key="1">
    <citation type="journal article" date="2021" name="Nat. Commun.">
        <title>Genetic determinants of endophytism in the Arabidopsis root mycobiome.</title>
        <authorList>
            <person name="Mesny F."/>
            <person name="Miyauchi S."/>
            <person name="Thiergart T."/>
            <person name="Pickel B."/>
            <person name="Atanasova L."/>
            <person name="Karlsson M."/>
            <person name="Huettel B."/>
            <person name="Barry K.W."/>
            <person name="Haridas S."/>
            <person name="Chen C."/>
            <person name="Bauer D."/>
            <person name="Andreopoulos W."/>
            <person name="Pangilinan J."/>
            <person name="LaButti K."/>
            <person name="Riley R."/>
            <person name="Lipzen A."/>
            <person name="Clum A."/>
            <person name="Drula E."/>
            <person name="Henrissat B."/>
            <person name="Kohler A."/>
            <person name="Grigoriev I.V."/>
            <person name="Martin F.M."/>
            <person name="Hacquard S."/>
        </authorList>
    </citation>
    <scope>NUCLEOTIDE SEQUENCE [LARGE SCALE GENOMIC DNA]</scope>
    <source>
        <strain evidence="3 4">MPI-SDFR-AT-0080</strain>
    </source>
</reference>
<feature type="transmembrane region" description="Helical" evidence="2">
    <location>
        <begin position="137"/>
        <end position="161"/>
    </location>
</feature>
<keyword evidence="2" id="KW-0472">Membrane</keyword>
<feature type="region of interest" description="Disordered" evidence="1">
    <location>
        <begin position="1"/>
        <end position="22"/>
    </location>
</feature>
<accession>A0ABQ8FSS4</accession>
<evidence type="ECO:0000313" key="4">
    <source>
        <dbReference type="Proteomes" id="UP000774617"/>
    </source>
</evidence>
<feature type="region of interest" description="Disordered" evidence="1">
    <location>
        <begin position="166"/>
        <end position="190"/>
    </location>
</feature>
<feature type="region of interest" description="Disordered" evidence="1">
    <location>
        <begin position="66"/>
        <end position="91"/>
    </location>
</feature>
<organism evidence="3 4">
    <name type="scientific">Macrophomina phaseolina</name>
    <dbReference type="NCBI Taxonomy" id="35725"/>
    <lineage>
        <taxon>Eukaryota</taxon>
        <taxon>Fungi</taxon>
        <taxon>Dikarya</taxon>
        <taxon>Ascomycota</taxon>
        <taxon>Pezizomycotina</taxon>
        <taxon>Dothideomycetes</taxon>
        <taxon>Dothideomycetes incertae sedis</taxon>
        <taxon>Botryosphaeriales</taxon>
        <taxon>Botryosphaeriaceae</taxon>
        <taxon>Macrophomina</taxon>
    </lineage>
</organism>
<evidence type="ECO:0000256" key="1">
    <source>
        <dbReference type="SAM" id="MobiDB-lite"/>
    </source>
</evidence>
<sequence>MSTSKSASMPNYDPGVSEGLQLASPYDPMIAEALQPAVQEPKYSTDNNWHEAPQVILREEPKYLTEDSSYTPASPLSPRTPRTPAPAYRPYPINRVSEDGICLTRAPTIDMSTIDLEKNKSKKNSGKKRICGCTRTVFWLSLALAFSIAIAASLAGGLIPINKDTTSETSTIRSSGHPPERLYNRNVEAL</sequence>
<gene>
    <name evidence="3" type="ORF">B0J12DRAFT_705318</name>
</gene>